<sequence length="324" mass="35755">MIDALEWQPSASLSALKSRADQLAWVRGFFAQRGVLEVETPVLGRHGVTDPNLDGIYANSSALAGGAAGGWLQTSPEYHMKRLLAAGSGAIFQISKVFRDGERGRRHNPEFSMLEWYRPGYTDSELMAEVGDLVCGWLGCAQPGVMSYRNALYQYAGLDPFLASDRELTRRCEAWLEPEQAMTLGRDGCLDLLMSYLVEPALAEHGPVFITGYPESQAALARVSERDGVRQAHRFELYVQGIELCNGYWELTEPAEQSRRFAVDNQVRRQSGKPEMAIDTAFLEALKAGIPECSGVALGLDRLLMLKLGTSDIADVLAFPFERA</sequence>
<evidence type="ECO:0000256" key="1">
    <source>
        <dbReference type="ARBA" id="ARBA00011738"/>
    </source>
</evidence>
<comment type="subunit">
    <text evidence="1">Homodimer.</text>
</comment>
<dbReference type="NCBIfam" id="TIGR00462">
    <property type="entry name" value="genX"/>
    <property type="match status" value="1"/>
</dbReference>
<keyword evidence="8" id="KW-1185">Reference proteome</keyword>
<evidence type="ECO:0000256" key="5">
    <source>
        <dbReference type="ARBA" id="ARBA00052794"/>
    </source>
</evidence>
<evidence type="ECO:0000256" key="3">
    <source>
        <dbReference type="ARBA" id="ARBA00022741"/>
    </source>
</evidence>
<dbReference type="GO" id="GO:0004824">
    <property type="term" value="F:lysine-tRNA ligase activity"/>
    <property type="evidence" value="ECO:0007669"/>
    <property type="project" value="InterPro"/>
</dbReference>
<name>R8B5M5_9GAMM</name>
<dbReference type="InterPro" id="IPR006195">
    <property type="entry name" value="aa-tRNA-synth_II"/>
</dbReference>
<dbReference type="InterPro" id="IPR004525">
    <property type="entry name" value="EpmA"/>
</dbReference>
<reference evidence="7 8" key="1">
    <citation type="journal article" date="2013" name="Genome Announc.">
        <title>Draft Genome Sequence of the Moderately Halophilic Bacterium Marinobacter lipolyticus Strain SM19.</title>
        <authorList>
            <person name="Papke R.T."/>
            <person name="de la Haba R.R."/>
            <person name="Infante-Dominguez C."/>
            <person name="Perez D."/>
            <person name="Sanchez-Porro C."/>
            <person name="Lapierre P."/>
            <person name="Ventosa A."/>
        </authorList>
    </citation>
    <scope>NUCLEOTIDE SEQUENCE [LARGE SCALE GENOMIC DNA]</scope>
    <source>
        <strain evidence="7 8">SM19</strain>
    </source>
</reference>
<dbReference type="GO" id="GO:0000049">
    <property type="term" value="F:tRNA binding"/>
    <property type="evidence" value="ECO:0007669"/>
    <property type="project" value="TreeGrafter"/>
</dbReference>
<dbReference type="RefSeq" id="WP_012136362.1">
    <property type="nucleotide sequence ID" value="NZ_KE007306.1"/>
</dbReference>
<proteinExistence type="predicted"/>
<dbReference type="InterPro" id="IPR018149">
    <property type="entry name" value="Lys-tRNA-synth_II_C"/>
</dbReference>
<dbReference type="AlphaFoldDB" id="R8B5M5"/>
<dbReference type="eggNOG" id="COG2269">
    <property type="taxonomic scope" value="Bacteria"/>
</dbReference>
<comment type="caution">
    <text evidence="7">The sequence shown here is derived from an EMBL/GenBank/DDBJ whole genome shotgun (WGS) entry which is preliminary data.</text>
</comment>
<organism evidence="7 8">
    <name type="scientific">Marinobacter lipolyticus SM19</name>
    <dbReference type="NCBI Taxonomy" id="1318628"/>
    <lineage>
        <taxon>Bacteria</taxon>
        <taxon>Pseudomonadati</taxon>
        <taxon>Pseudomonadota</taxon>
        <taxon>Gammaproteobacteria</taxon>
        <taxon>Pseudomonadales</taxon>
        <taxon>Marinobacteraceae</taxon>
        <taxon>Marinobacter</taxon>
    </lineage>
</organism>
<dbReference type="PRINTS" id="PR00982">
    <property type="entry name" value="TRNASYNTHLYS"/>
</dbReference>
<dbReference type="PATRIC" id="fig|1318628.3.peg.368"/>
<gene>
    <name evidence="7" type="ORF">MARLIPOL_01855</name>
</gene>
<dbReference type="GO" id="GO:0005524">
    <property type="term" value="F:ATP binding"/>
    <property type="evidence" value="ECO:0007669"/>
    <property type="project" value="UniProtKB-KW"/>
</dbReference>
<accession>R8B5M5</accession>
<dbReference type="Pfam" id="PF00152">
    <property type="entry name" value="tRNA-synt_2"/>
    <property type="match status" value="1"/>
</dbReference>
<dbReference type="OrthoDB" id="9802326at2"/>
<evidence type="ECO:0000259" key="6">
    <source>
        <dbReference type="PROSITE" id="PS50862"/>
    </source>
</evidence>
<dbReference type="PANTHER" id="PTHR42918">
    <property type="entry name" value="LYSYL-TRNA SYNTHETASE"/>
    <property type="match status" value="1"/>
</dbReference>
<dbReference type="InterPro" id="IPR004364">
    <property type="entry name" value="Aa-tRNA-synt_II"/>
</dbReference>
<keyword evidence="3" id="KW-0547">Nucleotide-binding</keyword>
<dbReference type="Proteomes" id="UP000016540">
    <property type="component" value="Unassembled WGS sequence"/>
</dbReference>
<dbReference type="PROSITE" id="PS50862">
    <property type="entry name" value="AA_TRNA_LIGASE_II"/>
    <property type="match status" value="1"/>
</dbReference>
<dbReference type="STRING" id="1318628.MARLIPOL_01855"/>
<dbReference type="Gene3D" id="3.30.930.10">
    <property type="entry name" value="Bira Bifunctional Protein, Domain 2"/>
    <property type="match status" value="1"/>
</dbReference>
<keyword evidence="4" id="KW-0067">ATP-binding</keyword>
<protein>
    <submittedName>
        <fullName evidence="7">tRNA synthetase</fullName>
    </submittedName>
</protein>
<dbReference type="InterPro" id="IPR045864">
    <property type="entry name" value="aa-tRNA-synth_II/BPL/LPL"/>
</dbReference>
<comment type="catalytic activity">
    <reaction evidence="5">
        <text>D-beta-lysine + L-lysyl-[protein] + ATP = N(6)-((3R)-3,6-diaminohexanoyl)-L-lysyl-[protein] + AMP + diphosphate + H(+)</text>
        <dbReference type="Rhea" id="RHEA:83435"/>
        <dbReference type="Rhea" id="RHEA-COMP:9752"/>
        <dbReference type="Rhea" id="RHEA-COMP:20131"/>
        <dbReference type="ChEBI" id="CHEBI:15378"/>
        <dbReference type="ChEBI" id="CHEBI:29969"/>
        <dbReference type="ChEBI" id="CHEBI:30616"/>
        <dbReference type="ChEBI" id="CHEBI:33019"/>
        <dbReference type="ChEBI" id="CHEBI:84138"/>
        <dbReference type="ChEBI" id="CHEBI:156053"/>
        <dbReference type="ChEBI" id="CHEBI:456215"/>
    </reaction>
    <physiologicalReaction direction="left-to-right" evidence="5">
        <dbReference type="Rhea" id="RHEA:83436"/>
    </physiologicalReaction>
</comment>
<dbReference type="GO" id="GO:0005829">
    <property type="term" value="C:cytosol"/>
    <property type="evidence" value="ECO:0007669"/>
    <property type="project" value="TreeGrafter"/>
</dbReference>
<dbReference type="GO" id="GO:0006430">
    <property type="term" value="P:lysyl-tRNA aminoacylation"/>
    <property type="evidence" value="ECO:0007669"/>
    <property type="project" value="InterPro"/>
</dbReference>
<dbReference type="EMBL" id="ASAD01000004">
    <property type="protein sequence ID" value="EON93809.1"/>
    <property type="molecule type" value="Genomic_DNA"/>
</dbReference>
<dbReference type="NCBIfam" id="NF006828">
    <property type="entry name" value="PRK09350.1"/>
    <property type="match status" value="1"/>
</dbReference>
<feature type="domain" description="Aminoacyl-transfer RNA synthetases class-II family profile" evidence="6">
    <location>
        <begin position="26"/>
        <end position="320"/>
    </location>
</feature>
<dbReference type="PANTHER" id="PTHR42918:SF6">
    <property type="entry name" value="ELONGATION FACTOR P--(R)-BETA-LYSINE LIGASE"/>
    <property type="match status" value="1"/>
</dbReference>
<evidence type="ECO:0000313" key="8">
    <source>
        <dbReference type="Proteomes" id="UP000016540"/>
    </source>
</evidence>
<evidence type="ECO:0000313" key="7">
    <source>
        <dbReference type="EMBL" id="EON93809.1"/>
    </source>
</evidence>
<keyword evidence="2" id="KW-0436">Ligase</keyword>
<evidence type="ECO:0000256" key="4">
    <source>
        <dbReference type="ARBA" id="ARBA00022840"/>
    </source>
</evidence>
<dbReference type="FunFam" id="3.30.930.10:FF:000017">
    <property type="entry name" value="Elongation factor P--(R)-beta-lysine ligase"/>
    <property type="match status" value="1"/>
</dbReference>
<keyword evidence="7" id="KW-0030">Aminoacyl-tRNA synthetase</keyword>
<dbReference type="SUPFAM" id="SSF55681">
    <property type="entry name" value="Class II aaRS and biotin synthetases"/>
    <property type="match status" value="1"/>
</dbReference>
<evidence type="ECO:0000256" key="2">
    <source>
        <dbReference type="ARBA" id="ARBA00022598"/>
    </source>
</evidence>
<dbReference type="HOGENOM" id="CLU_008255_1_1_6"/>